<protein>
    <recommendedName>
        <fullName evidence="8">NOL1/NOP2/Sun domain family member 4</fullName>
    </recommendedName>
</protein>
<dbReference type="PROSITE" id="PS51686">
    <property type="entry name" value="SAM_MT_RSMB_NOP"/>
    <property type="match status" value="1"/>
</dbReference>
<dbReference type="Proteomes" id="UP000197003">
    <property type="component" value="Chromosome"/>
</dbReference>
<comment type="similarity">
    <text evidence="1 10">Belongs to the class I-like SAM-binding methyltransferase superfamily. RsmB/NOP family.</text>
</comment>
<feature type="domain" description="SAM-dependent MTase RsmB/NOP-type" evidence="11">
    <location>
        <begin position="82"/>
        <end position="294"/>
    </location>
</feature>
<dbReference type="InterPro" id="IPR001678">
    <property type="entry name" value="MeTrfase_RsmB-F_NOP2_dom"/>
</dbReference>
<dbReference type="InterPro" id="IPR049560">
    <property type="entry name" value="MeTrfase_RsmB-F_NOP2_cat"/>
</dbReference>
<dbReference type="GO" id="GO:0031167">
    <property type="term" value="P:rRNA methylation"/>
    <property type="evidence" value="ECO:0007669"/>
    <property type="project" value="TreeGrafter"/>
</dbReference>
<dbReference type="InterPro" id="IPR029063">
    <property type="entry name" value="SAM-dependent_MTases_sf"/>
</dbReference>
<feature type="binding site" evidence="10">
    <location>
        <position position="132"/>
    </location>
    <ligand>
        <name>S-adenosyl-L-methionine</name>
        <dbReference type="ChEBI" id="CHEBI:59789"/>
    </ligand>
</feature>
<evidence type="ECO:0000259" key="11">
    <source>
        <dbReference type="PROSITE" id="PS51686"/>
    </source>
</evidence>
<feature type="active site" description="Nucleophile" evidence="10">
    <location>
        <position position="234"/>
    </location>
</feature>
<evidence type="ECO:0000256" key="5">
    <source>
        <dbReference type="ARBA" id="ARBA00022691"/>
    </source>
</evidence>
<dbReference type="PANTHER" id="PTHR22808">
    <property type="entry name" value="NCL1 YEAST -RELATED NOL1/NOP2/FMU SUN DOMAIN-CONTAINING"/>
    <property type="match status" value="1"/>
</dbReference>
<keyword evidence="5 10" id="KW-0949">S-adenosyl-L-methionine</keyword>
<evidence type="ECO:0000313" key="13">
    <source>
        <dbReference type="Proteomes" id="UP000197003"/>
    </source>
</evidence>
<dbReference type="OrthoDB" id="5292653at2"/>
<dbReference type="EMBL" id="CP020946">
    <property type="protein sequence ID" value="ASD64514.1"/>
    <property type="molecule type" value="Genomic_DNA"/>
</dbReference>
<evidence type="ECO:0000256" key="4">
    <source>
        <dbReference type="ARBA" id="ARBA00022679"/>
    </source>
</evidence>
<proteinExistence type="inferred from homology"/>
<dbReference type="Pfam" id="PF01189">
    <property type="entry name" value="Methyltr_RsmB-F"/>
    <property type="match status" value="1"/>
</dbReference>
<dbReference type="PRINTS" id="PR02008">
    <property type="entry name" value="RCMTFAMILY"/>
</dbReference>
<keyword evidence="3 10" id="KW-0489">Methyltransferase</keyword>
<evidence type="ECO:0000256" key="8">
    <source>
        <dbReference type="ARBA" id="ARBA00042050"/>
    </source>
</evidence>
<organism evidence="12 13">
    <name type="scientific">Bdellovibrio bacteriovorus</name>
    <dbReference type="NCBI Taxonomy" id="959"/>
    <lineage>
        <taxon>Bacteria</taxon>
        <taxon>Pseudomonadati</taxon>
        <taxon>Bdellovibrionota</taxon>
        <taxon>Bdellovibrionia</taxon>
        <taxon>Bdellovibrionales</taxon>
        <taxon>Pseudobdellovibrionaceae</taxon>
        <taxon>Bdellovibrio</taxon>
    </lineage>
</organism>
<keyword evidence="2" id="KW-0698">rRNA processing</keyword>
<evidence type="ECO:0000256" key="10">
    <source>
        <dbReference type="PROSITE-ProRule" id="PRU01023"/>
    </source>
</evidence>
<dbReference type="InterPro" id="IPR023267">
    <property type="entry name" value="RCMT"/>
</dbReference>
<name>A0A1Z3NAL7_BDEBC</name>
<dbReference type="Gene3D" id="3.40.50.150">
    <property type="entry name" value="Vaccinia Virus protein VP39"/>
    <property type="match status" value="1"/>
</dbReference>
<feature type="binding site" evidence="10">
    <location>
        <position position="163"/>
    </location>
    <ligand>
        <name>S-adenosyl-L-methionine</name>
        <dbReference type="ChEBI" id="CHEBI:59789"/>
    </ligand>
</feature>
<feature type="binding site" evidence="10">
    <location>
        <begin position="108"/>
        <end position="114"/>
    </location>
    <ligand>
        <name>S-adenosyl-L-methionine</name>
        <dbReference type="ChEBI" id="CHEBI:59789"/>
    </ligand>
</feature>
<dbReference type="InterPro" id="IPR018314">
    <property type="entry name" value="RsmB/NOL1/NOP2-like_CS"/>
</dbReference>
<keyword evidence="6 10" id="KW-0694">RNA-binding</keyword>
<dbReference type="PANTHER" id="PTHR22808:SF3">
    <property type="entry name" value="5-METHYLCYTOSINE RRNA METHYLTRANSFERASE NSUN4"/>
    <property type="match status" value="1"/>
</dbReference>
<dbReference type="AlphaFoldDB" id="A0A1Z3NAL7"/>
<dbReference type="PROSITE" id="PS01153">
    <property type="entry name" value="NOL1_NOP2_SUN"/>
    <property type="match status" value="1"/>
</dbReference>
<dbReference type="SUPFAM" id="SSF53335">
    <property type="entry name" value="S-adenosyl-L-methionine-dependent methyltransferases"/>
    <property type="match status" value="1"/>
</dbReference>
<evidence type="ECO:0000256" key="7">
    <source>
        <dbReference type="ARBA" id="ARBA00022946"/>
    </source>
</evidence>
<evidence type="ECO:0000256" key="9">
    <source>
        <dbReference type="ARBA" id="ARBA00049302"/>
    </source>
</evidence>
<keyword evidence="4 10" id="KW-0808">Transferase</keyword>
<evidence type="ECO:0000256" key="6">
    <source>
        <dbReference type="ARBA" id="ARBA00022884"/>
    </source>
</evidence>
<comment type="catalytic activity">
    <reaction evidence="9">
        <text>a cytidine in rRNA + S-adenosyl-L-methionine = a 5-methylcytidine in rRNA + S-adenosyl-L-homocysteine + H(+)</text>
        <dbReference type="Rhea" id="RHEA:61484"/>
        <dbReference type="Rhea" id="RHEA-COMP:15836"/>
        <dbReference type="Rhea" id="RHEA-COMP:15837"/>
        <dbReference type="ChEBI" id="CHEBI:15378"/>
        <dbReference type="ChEBI" id="CHEBI:57856"/>
        <dbReference type="ChEBI" id="CHEBI:59789"/>
        <dbReference type="ChEBI" id="CHEBI:74483"/>
        <dbReference type="ChEBI" id="CHEBI:82748"/>
    </reaction>
</comment>
<dbReference type="CDD" id="cd02440">
    <property type="entry name" value="AdoMet_MTases"/>
    <property type="match status" value="1"/>
</dbReference>
<reference evidence="12 13" key="1">
    <citation type="submission" date="2017-04" db="EMBL/GenBank/DDBJ databases">
        <title>Whole genome sequence of Bdellovibrio bacteriovorus strain SSB218315.</title>
        <authorList>
            <person name="Oyedara O."/>
            <person name="Rodriguez-Perez M.A."/>
        </authorList>
    </citation>
    <scope>NUCLEOTIDE SEQUENCE [LARGE SCALE GENOMIC DNA]</scope>
    <source>
        <strain evidence="12 13">SSB218315</strain>
    </source>
</reference>
<dbReference type="GO" id="GO:0008173">
    <property type="term" value="F:RNA methyltransferase activity"/>
    <property type="evidence" value="ECO:0007669"/>
    <property type="project" value="InterPro"/>
</dbReference>
<evidence type="ECO:0000313" key="12">
    <source>
        <dbReference type="EMBL" id="ASD64514.1"/>
    </source>
</evidence>
<accession>A0A1Z3NAL7</accession>
<evidence type="ECO:0000256" key="2">
    <source>
        <dbReference type="ARBA" id="ARBA00022552"/>
    </source>
</evidence>
<keyword evidence="7" id="KW-0809">Transit peptide</keyword>
<dbReference type="GO" id="GO:0003723">
    <property type="term" value="F:RNA binding"/>
    <property type="evidence" value="ECO:0007669"/>
    <property type="project" value="UniProtKB-UniRule"/>
</dbReference>
<evidence type="ECO:0000256" key="1">
    <source>
        <dbReference type="ARBA" id="ARBA00007494"/>
    </source>
</evidence>
<evidence type="ECO:0000256" key="3">
    <source>
        <dbReference type="ARBA" id="ARBA00022603"/>
    </source>
</evidence>
<gene>
    <name evidence="12" type="ORF">B9G79_13510</name>
</gene>
<dbReference type="RefSeq" id="WP_088565981.1">
    <property type="nucleotide sequence ID" value="NZ_CP020946.1"/>
</dbReference>
<sequence length="296" mass="33124">MNTDHPFYRHFEKVYGSRWAGLFAALQTREQQVARVNAWSPSDKSTKSWSQFPEKAELPGCHWLTPAHGCQPERNSDELLDIYIMDPASVMVARALDVQPGDRLLDMCAAPGGKSLVMIESFGDEGEIFCNDLSPERRERLKKVIQQYVPREVRNRVWVTGKDGVQFGLKEPGSFDRVLLDAPCSGERHILENQAAQDEWSPRRTEHLAARQYSLLAAAFLAVKAGGRIVYSTCSISPAENDDVVRKLLKKKKSAVKLLEAPLGLGGERTELGVAYMPDQCGFGPLYFAVIEKVEE</sequence>
<feature type="binding site" evidence="10">
    <location>
        <position position="181"/>
    </location>
    <ligand>
        <name>S-adenosyl-L-methionine</name>
        <dbReference type="ChEBI" id="CHEBI:59789"/>
    </ligand>
</feature>